<comment type="caution">
    <text evidence="2">The sequence shown here is derived from an EMBL/GenBank/DDBJ whole genome shotgun (WGS) entry which is preliminary data.</text>
</comment>
<reference evidence="3" key="4">
    <citation type="submission" date="2023-01" db="EMBL/GenBank/DDBJ databases">
        <title>Draft genome sequence of Methylobacterium oxalidis strain NBRC 107715.</title>
        <authorList>
            <person name="Sun Q."/>
            <person name="Mori K."/>
        </authorList>
    </citation>
    <scope>NUCLEOTIDE SEQUENCE</scope>
    <source>
        <strain evidence="3">NBRC 107715</strain>
    </source>
</reference>
<reference evidence="2 4" key="3">
    <citation type="submission" date="2019-07" db="EMBL/GenBank/DDBJ databases">
        <title>Whole genome shotgun sequence of Methylobacterium oxalidis NBRC 107715.</title>
        <authorList>
            <person name="Hosoyama A."/>
            <person name="Uohara A."/>
            <person name="Ohji S."/>
            <person name="Ichikawa N."/>
        </authorList>
    </citation>
    <scope>NUCLEOTIDE SEQUENCE [LARGE SCALE GENOMIC DNA]</scope>
    <source>
        <strain evidence="2 4">NBRC 107715</strain>
    </source>
</reference>
<dbReference type="GO" id="GO:0005737">
    <property type="term" value="C:cytoplasm"/>
    <property type="evidence" value="ECO:0007669"/>
    <property type="project" value="InterPro"/>
</dbReference>
<dbReference type="GO" id="GO:0008984">
    <property type="term" value="F:protein-glutamate methylesterase activity"/>
    <property type="evidence" value="ECO:0007669"/>
    <property type="project" value="InterPro"/>
</dbReference>
<evidence type="ECO:0000313" key="5">
    <source>
        <dbReference type="Proteomes" id="UP001156856"/>
    </source>
</evidence>
<evidence type="ECO:0000313" key="3">
    <source>
        <dbReference type="EMBL" id="GLS64356.1"/>
    </source>
</evidence>
<dbReference type="EMBL" id="BSPK01000035">
    <property type="protein sequence ID" value="GLS64356.1"/>
    <property type="molecule type" value="Genomic_DNA"/>
</dbReference>
<dbReference type="EMBL" id="BJZU01000099">
    <property type="protein sequence ID" value="GEP06307.1"/>
    <property type="molecule type" value="Genomic_DNA"/>
</dbReference>
<dbReference type="RefSeq" id="WP_238178919.1">
    <property type="nucleotide sequence ID" value="NZ_BJZU01000099.1"/>
</dbReference>
<organism evidence="2 4">
    <name type="scientific">Methylobacterium oxalidis</name>
    <dbReference type="NCBI Taxonomy" id="944322"/>
    <lineage>
        <taxon>Bacteria</taxon>
        <taxon>Pseudomonadati</taxon>
        <taxon>Pseudomonadota</taxon>
        <taxon>Alphaproteobacteria</taxon>
        <taxon>Hyphomicrobiales</taxon>
        <taxon>Methylobacteriaceae</taxon>
        <taxon>Methylobacterium</taxon>
    </lineage>
</organism>
<dbReference type="SUPFAM" id="SSF52738">
    <property type="entry name" value="Methylesterase CheB, C-terminal domain"/>
    <property type="match status" value="1"/>
</dbReference>
<dbReference type="InterPro" id="IPR000673">
    <property type="entry name" value="Sig_transdc_resp-reg_Me-estase"/>
</dbReference>
<feature type="domain" description="CheB-type methylesterase" evidence="1">
    <location>
        <begin position="1"/>
        <end position="60"/>
    </location>
</feature>
<accession>A0A512J8M1</accession>
<dbReference type="GO" id="GO:0006935">
    <property type="term" value="P:chemotaxis"/>
    <property type="evidence" value="ECO:0007669"/>
    <property type="project" value="InterPro"/>
</dbReference>
<dbReference type="Proteomes" id="UP001156856">
    <property type="component" value="Unassembled WGS sequence"/>
</dbReference>
<dbReference type="AlphaFoldDB" id="A0A512J8M1"/>
<reference evidence="3" key="1">
    <citation type="journal article" date="2014" name="Int. J. Syst. Evol. Microbiol.">
        <title>Complete genome of a new Firmicutes species belonging to the dominant human colonic microbiota ('Ruminococcus bicirculans') reveals two chromosomes and a selective capacity to utilize plant glucans.</title>
        <authorList>
            <consortium name="NISC Comparative Sequencing Program"/>
            <person name="Wegmann U."/>
            <person name="Louis P."/>
            <person name="Goesmann A."/>
            <person name="Henrissat B."/>
            <person name="Duncan S.H."/>
            <person name="Flint H.J."/>
        </authorList>
    </citation>
    <scope>NUCLEOTIDE SEQUENCE</scope>
    <source>
        <strain evidence="3">NBRC 107715</strain>
    </source>
</reference>
<proteinExistence type="predicted"/>
<name>A0A512J8M1_9HYPH</name>
<evidence type="ECO:0000313" key="2">
    <source>
        <dbReference type="EMBL" id="GEP06307.1"/>
    </source>
</evidence>
<protein>
    <recommendedName>
        <fullName evidence="1">CheB-type methylesterase domain-containing protein</fullName>
    </recommendedName>
</protein>
<dbReference type="InterPro" id="IPR035909">
    <property type="entry name" value="CheB_C"/>
</dbReference>
<dbReference type="Gene3D" id="3.40.50.180">
    <property type="entry name" value="Methylesterase CheB, C-terminal domain"/>
    <property type="match status" value="1"/>
</dbReference>
<reference evidence="5" key="2">
    <citation type="journal article" date="2019" name="Int. J. Syst. Evol. Microbiol.">
        <title>The Global Catalogue of Microorganisms (GCM) 10K type strain sequencing project: providing services to taxonomists for standard genome sequencing and annotation.</title>
        <authorList>
            <consortium name="The Broad Institute Genomics Platform"/>
            <consortium name="The Broad Institute Genome Sequencing Center for Infectious Disease"/>
            <person name="Wu L."/>
            <person name="Ma J."/>
        </authorList>
    </citation>
    <scope>NUCLEOTIDE SEQUENCE [LARGE SCALE GENOMIC DNA]</scope>
    <source>
        <strain evidence="5">NBRC 107715</strain>
    </source>
</reference>
<dbReference type="GO" id="GO:0000156">
    <property type="term" value="F:phosphorelay response regulator activity"/>
    <property type="evidence" value="ECO:0007669"/>
    <property type="project" value="InterPro"/>
</dbReference>
<sequence>MLSGSLDDGSRGLAAINGVGGLSMVLTPDALPLRGMPENAIAYDGPINLIGSPAEIAQAICAAVQRVQPIPSAST</sequence>
<keyword evidence="5" id="KW-1185">Reference proteome</keyword>
<evidence type="ECO:0000259" key="1">
    <source>
        <dbReference type="Pfam" id="PF01339"/>
    </source>
</evidence>
<evidence type="ECO:0000313" key="4">
    <source>
        <dbReference type="Proteomes" id="UP000321960"/>
    </source>
</evidence>
<dbReference type="Pfam" id="PF01339">
    <property type="entry name" value="CheB_methylest"/>
    <property type="match status" value="1"/>
</dbReference>
<gene>
    <name evidence="3" type="ORF">GCM10007888_27370</name>
    <name evidence="2" type="ORF">MOX02_43450</name>
</gene>
<dbReference type="Proteomes" id="UP000321960">
    <property type="component" value="Unassembled WGS sequence"/>
</dbReference>